<proteinExistence type="predicted"/>
<evidence type="ECO:0000313" key="2">
    <source>
        <dbReference type="EnsemblMetazoa" id="GAUT039166-PA"/>
    </source>
</evidence>
<sequence length="128" mass="14634">MTVHDTHNNTEQTQQTVDSGARKRIKEQQMIATAALLQLMSNPKKTNKRNAQMMDINGHINDLYCALATATAAVVHSQVHTQWLPLMQYKFSARYRTESQVVTDRPTAERSLFNRTNYSSINEGEECY</sequence>
<keyword evidence="3" id="KW-1185">Reference proteome</keyword>
<protein>
    <submittedName>
        <fullName evidence="2">Uncharacterized protein</fullName>
    </submittedName>
</protein>
<dbReference type="VEuPathDB" id="VectorBase:GAUT039166"/>
<dbReference type="AlphaFoldDB" id="A0A1A9VJ90"/>
<reference evidence="2" key="1">
    <citation type="submission" date="2020-05" db="UniProtKB">
        <authorList>
            <consortium name="EnsemblMetazoa"/>
        </authorList>
    </citation>
    <scope>IDENTIFICATION</scope>
    <source>
        <strain evidence="2">TTRI</strain>
    </source>
</reference>
<dbReference type="Proteomes" id="UP000078200">
    <property type="component" value="Unassembled WGS sequence"/>
</dbReference>
<evidence type="ECO:0000256" key="1">
    <source>
        <dbReference type="SAM" id="MobiDB-lite"/>
    </source>
</evidence>
<accession>A0A1A9VJ90</accession>
<dbReference type="EnsemblMetazoa" id="GAUT039166-RA">
    <property type="protein sequence ID" value="GAUT039166-PA"/>
    <property type="gene ID" value="GAUT039166"/>
</dbReference>
<feature type="region of interest" description="Disordered" evidence="1">
    <location>
        <begin position="1"/>
        <end position="23"/>
    </location>
</feature>
<organism evidence="2 3">
    <name type="scientific">Glossina austeni</name>
    <name type="common">Savannah tsetse fly</name>
    <dbReference type="NCBI Taxonomy" id="7395"/>
    <lineage>
        <taxon>Eukaryota</taxon>
        <taxon>Metazoa</taxon>
        <taxon>Ecdysozoa</taxon>
        <taxon>Arthropoda</taxon>
        <taxon>Hexapoda</taxon>
        <taxon>Insecta</taxon>
        <taxon>Pterygota</taxon>
        <taxon>Neoptera</taxon>
        <taxon>Endopterygota</taxon>
        <taxon>Diptera</taxon>
        <taxon>Brachycera</taxon>
        <taxon>Muscomorpha</taxon>
        <taxon>Hippoboscoidea</taxon>
        <taxon>Glossinidae</taxon>
        <taxon>Glossina</taxon>
    </lineage>
</organism>
<name>A0A1A9VJ90_GLOAU</name>
<evidence type="ECO:0000313" key="3">
    <source>
        <dbReference type="Proteomes" id="UP000078200"/>
    </source>
</evidence>
<feature type="compositionally biased region" description="Polar residues" evidence="1">
    <location>
        <begin position="9"/>
        <end position="18"/>
    </location>
</feature>